<protein>
    <recommendedName>
        <fullName evidence="3">PLAT domain-containing protein</fullName>
    </recommendedName>
</protein>
<sequence>MNIFKKNIIYSFIMGLITITAEGSVRRYCLIEASSGEPQRVELEFFSGKELNAKQANGRYRDNENYVRIPYSASARGGIYELVQSLRVDDTFDAKDFERLFWLRSDVKANQKYEKRRKVRIIARHNSEWIDPRATESN</sequence>
<evidence type="ECO:0000313" key="2">
    <source>
        <dbReference type="Proteomes" id="UP001225316"/>
    </source>
</evidence>
<dbReference type="RefSeq" id="WP_308952202.1">
    <property type="nucleotide sequence ID" value="NZ_JARXHW010000061.1"/>
</dbReference>
<name>A0ABU1AYU8_9BACT</name>
<evidence type="ECO:0000313" key="1">
    <source>
        <dbReference type="EMBL" id="MDQ8209307.1"/>
    </source>
</evidence>
<evidence type="ECO:0008006" key="3">
    <source>
        <dbReference type="Google" id="ProtNLM"/>
    </source>
</evidence>
<comment type="caution">
    <text evidence="1">The sequence shown here is derived from an EMBL/GenBank/DDBJ whole genome shotgun (WGS) entry which is preliminary data.</text>
</comment>
<proteinExistence type="predicted"/>
<reference evidence="1 2" key="1">
    <citation type="submission" date="2023-04" db="EMBL/GenBank/DDBJ databases">
        <title>A novel bacteria isolated from coastal sediment.</title>
        <authorList>
            <person name="Liu X.-J."/>
            <person name="Du Z.-J."/>
        </authorList>
    </citation>
    <scope>NUCLEOTIDE SEQUENCE [LARGE SCALE GENOMIC DNA]</scope>
    <source>
        <strain evidence="1 2">SDUM461003</strain>
    </source>
</reference>
<gene>
    <name evidence="1" type="ORF">QEH52_17400</name>
</gene>
<keyword evidence="2" id="KW-1185">Reference proteome</keyword>
<dbReference type="EMBL" id="JARXHW010000061">
    <property type="protein sequence ID" value="MDQ8209307.1"/>
    <property type="molecule type" value="Genomic_DNA"/>
</dbReference>
<organism evidence="1 2">
    <name type="scientific">Thalassobacterium maritimum</name>
    <dbReference type="NCBI Taxonomy" id="3041265"/>
    <lineage>
        <taxon>Bacteria</taxon>
        <taxon>Pseudomonadati</taxon>
        <taxon>Verrucomicrobiota</taxon>
        <taxon>Opitutia</taxon>
        <taxon>Puniceicoccales</taxon>
        <taxon>Coraliomargaritaceae</taxon>
        <taxon>Thalassobacterium</taxon>
    </lineage>
</organism>
<dbReference type="Proteomes" id="UP001225316">
    <property type="component" value="Unassembled WGS sequence"/>
</dbReference>
<accession>A0ABU1AYU8</accession>